<dbReference type="InterPro" id="IPR020846">
    <property type="entry name" value="MFS_dom"/>
</dbReference>
<feature type="transmembrane region" description="Helical" evidence="7">
    <location>
        <begin position="143"/>
        <end position="165"/>
    </location>
</feature>
<name>A0ABV9DXT5_9ACTN</name>
<proteinExistence type="predicted"/>
<sequence>MTDTSTSRPATRGTGPWAALAALSMGLFMIVVDTSIVSVAVPAMVSGLNTGLNAVVWVTSAYLLTYAVLMLLTSRLGDRYGPKRVFVAGLAVFTAASLACALSATVEALIAARVAQGVGAALLTPQTLTLIGHLFPANDRGRAMGVLGAASGLATVTGPLLGGILVDTLAWQWIFYVDVLFGLATLALSVRVIPDWRPGHARRLDAFGILLSGTGLLLIVFGVQNGERYDWGEVLGPVTVVDAIGAGAALLVAFVVWQRVNRNEPLVPLRVFGDRNFSAGTLTTAALGFALTGLFLPMVIYLQSALGLSPTQTGLLTAPMALVSGLMGPFIGRLSDRVNGKYLVMSGLLGMALGLGIIDLQARADLPPAQLVPGLLVVGAGMGLVLVSVNNVAMGSVRPELRGAASGVFFTARQMGAVVGSAAIGVLLQARIAASVADAAETAAGRLPAAHRQDFAAHVLRVAEADPGGVGSAATPPGLPAHLAHQGRYLAEQAIRSGLTQAVRETLIALIAILLLGLLAAAAMRRTNPRPTRP</sequence>
<evidence type="ECO:0000256" key="3">
    <source>
        <dbReference type="ARBA" id="ARBA00022475"/>
    </source>
</evidence>
<keyword evidence="3" id="KW-1003">Cell membrane</keyword>
<evidence type="ECO:0000256" key="4">
    <source>
        <dbReference type="ARBA" id="ARBA00022692"/>
    </source>
</evidence>
<evidence type="ECO:0000313" key="9">
    <source>
        <dbReference type="EMBL" id="MFC4563645.1"/>
    </source>
</evidence>
<feature type="transmembrane region" description="Helical" evidence="7">
    <location>
        <begin position="54"/>
        <end position="73"/>
    </location>
</feature>
<evidence type="ECO:0000256" key="6">
    <source>
        <dbReference type="ARBA" id="ARBA00023136"/>
    </source>
</evidence>
<evidence type="ECO:0000313" key="10">
    <source>
        <dbReference type="Proteomes" id="UP001595923"/>
    </source>
</evidence>
<feature type="transmembrane region" description="Helical" evidence="7">
    <location>
        <begin position="171"/>
        <end position="192"/>
    </location>
</feature>
<keyword evidence="6 7" id="KW-0472">Membrane</keyword>
<dbReference type="NCBIfam" id="TIGR00711">
    <property type="entry name" value="efflux_EmrB"/>
    <property type="match status" value="1"/>
</dbReference>
<dbReference type="PRINTS" id="PR01036">
    <property type="entry name" value="TCRTETB"/>
</dbReference>
<dbReference type="InterPro" id="IPR036259">
    <property type="entry name" value="MFS_trans_sf"/>
</dbReference>
<accession>A0ABV9DXT5</accession>
<dbReference type="EMBL" id="JBHSFQ010000017">
    <property type="protein sequence ID" value="MFC4563645.1"/>
    <property type="molecule type" value="Genomic_DNA"/>
</dbReference>
<comment type="subcellular location">
    <subcellularLocation>
        <location evidence="1">Cell membrane</location>
        <topology evidence="1">Multi-pass membrane protein</topology>
    </subcellularLocation>
</comment>
<dbReference type="Gene3D" id="1.20.1720.10">
    <property type="entry name" value="Multidrug resistance protein D"/>
    <property type="match status" value="1"/>
</dbReference>
<protein>
    <submittedName>
        <fullName evidence="9">DHA2 family efflux MFS transporter permease subunit</fullName>
    </submittedName>
</protein>
<gene>
    <name evidence="9" type="ORF">ACFO4E_17400</name>
</gene>
<dbReference type="Pfam" id="PF07690">
    <property type="entry name" value="MFS_1"/>
    <property type="match status" value="1"/>
</dbReference>
<evidence type="ECO:0000256" key="7">
    <source>
        <dbReference type="SAM" id="Phobius"/>
    </source>
</evidence>
<keyword evidence="4 7" id="KW-0812">Transmembrane</keyword>
<dbReference type="PROSITE" id="PS50850">
    <property type="entry name" value="MFS"/>
    <property type="match status" value="1"/>
</dbReference>
<feature type="transmembrane region" description="Helical" evidence="7">
    <location>
        <begin position="343"/>
        <end position="362"/>
    </location>
</feature>
<keyword evidence="10" id="KW-1185">Reference proteome</keyword>
<dbReference type="PANTHER" id="PTHR42718">
    <property type="entry name" value="MAJOR FACILITATOR SUPERFAMILY MULTIDRUG TRANSPORTER MFSC"/>
    <property type="match status" value="1"/>
</dbReference>
<feature type="transmembrane region" description="Helical" evidence="7">
    <location>
        <begin position="17"/>
        <end position="42"/>
    </location>
</feature>
<dbReference type="Gene3D" id="1.20.1250.20">
    <property type="entry name" value="MFS general substrate transporter like domains"/>
    <property type="match status" value="1"/>
</dbReference>
<feature type="transmembrane region" description="Helical" evidence="7">
    <location>
        <begin position="235"/>
        <end position="257"/>
    </location>
</feature>
<dbReference type="Proteomes" id="UP001595923">
    <property type="component" value="Unassembled WGS sequence"/>
</dbReference>
<feature type="domain" description="Major facilitator superfamily (MFS) profile" evidence="8">
    <location>
        <begin position="19"/>
        <end position="529"/>
    </location>
</feature>
<feature type="transmembrane region" description="Helical" evidence="7">
    <location>
        <begin position="110"/>
        <end position="131"/>
    </location>
</feature>
<evidence type="ECO:0000256" key="5">
    <source>
        <dbReference type="ARBA" id="ARBA00022989"/>
    </source>
</evidence>
<comment type="caution">
    <text evidence="9">The sequence shown here is derived from an EMBL/GenBank/DDBJ whole genome shotgun (WGS) entry which is preliminary data.</text>
</comment>
<dbReference type="SUPFAM" id="SSF103473">
    <property type="entry name" value="MFS general substrate transporter"/>
    <property type="match status" value="1"/>
</dbReference>
<keyword evidence="2" id="KW-0813">Transport</keyword>
<dbReference type="InterPro" id="IPR011701">
    <property type="entry name" value="MFS"/>
</dbReference>
<feature type="transmembrane region" description="Helical" evidence="7">
    <location>
        <begin position="204"/>
        <end position="223"/>
    </location>
</feature>
<dbReference type="PANTHER" id="PTHR42718:SF42">
    <property type="entry name" value="EXPORT PROTEIN"/>
    <property type="match status" value="1"/>
</dbReference>
<evidence type="ECO:0000259" key="8">
    <source>
        <dbReference type="PROSITE" id="PS50850"/>
    </source>
</evidence>
<keyword evidence="5 7" id="KW-1133">Transmembrane helix</keyword>
<feature type="transmembrane region" description="Helical" evidence="7">
    <location>
        <begin position="314"/>
        <end position="331"/>
    </location>
</feature>
<reference evidence="10" key="1">
    <citation type="journal article" date="2019" name="Int. J. Syst. Evol. Microbiol.">
        <title>The Global Catalogue of Microorganisms (GCM) 10K type strain sequencing project: providing services to taxonomists for standard genome sequencing and annotation.</title>
        <authorList>
            <consortium name="The Broad Institute Genomics Platform"/>
            <consortium name="The Broad Institute Genome Sequencing Center for Infectious Disease"/>
            <person name="Wu L."/>
            <person name="Ma J."/>
        </authorList>
    </citation>
    <scope>NUCLEOTIDE SEQUENCE [LARGE SCALE GENOMIC DNA]</scope>
    <source>
        <strain evidence="10">XZYJ18</strain>
    </source>
</reference>
<feature type="transmembrane region" description="Helical" evidence="7">
    <location>
        <begin position="85"/>
        <end position="104"/>
    </location>
</feature>
<feature type="transmembrane region" description="Helical" evidence="7">
    <location>
        <begin position="374"/>
        <end position="393"/>
    </location>
</feature>
<evidence type="ECO:0000256" key="2">
    <source>
        <dbReference type="ARBA" id="ARBA00022448"/>
    </source>
</evidence>
<feature type="transmembrane region" description="Helical" evidence="7">
    <location>
        <begin position="277"/>
        <end position="302"/>
    </location>
</feature>
<dbReference type="InterPro" id="IPR004638">
    <property type="entry name" value="EmrB-like"/>
</dbReference>
<organism evidence="9 10">
    <name type="scientific">Nocardiopsis mangrovi</name>
    <dbReference type="NCBI Taxonomy" id="1179818"/>
    <lineage>
        <taxon>Bacteria</taxon>
        <taxon>Bacillati</taxon>
        <taxon>Actinomycetota</taxon>
        <taxon>Actinomycetes</taxon>
        <taxon>Streptosporangiales</taxon>
        <taxon>Nocardiopsidaceae</taxon>
        <taxon>Nocardiopsis</taxon>
    </lineage>
</organism>
<feature type="transmembrane region" description="Helical" evidence="7">
    <location>
        <begin position="506"/>
        <end position="524"/>
    </location>
</feature>
<evidence type="ECO:0000256" key="1">
    <source>
        <dbReference type="ARBA" id="ARBA00004651"/>
    </source>
</evidence>
<dbReference type="RefSeq" id="WP_378576113.1">
    <property type="nucleotide sequence ID" value="NZ_JBHSFQ010000017.1"/>
</dbReference>